<dbReference type="Pfam" id="PF00107">
    <property type="entry name" value="ADH_zinc_N"/>
    <property type="match status" value="1"/>
</dbReference>
<dbReference type="RefSeq" id="WP_119933129.1">
    <property type="nucleotide sequence ID" value="NZ_JAAVUN010000017.1"/>
</dbReference>
<keyword evidence="6" id="KW-0520">NAD</keyword>
<dbReference type="Gene3D" id="3.40.50.720">
    <property type="entry name" value="NAD(P)-binding Rossmann-like Domain"/>
    <property type="match status" value="1"/>
</dbReference>
<dbReference type="InterPro" id="IPR002328">
    <property type="entry name" value="ADH_Zn_CS"/>
</dbReference>
<evidence type="ECO:0000259" key="9">
    <source>
        <dbReference type="SMART" id="SM00829"/>
    </source>
</evidence>
<gene>
    <name evidence="10" type="ORF">GTW58_09415</name>
</gene>
<evidence type="ECO:0000256" key="1">
    <source>
        <dbReference type="ARBA" id="ARBA00001947"/>
    </source>
</evidence>
<evidence type="ECO:0000313" key="11">
    <source>
        <dbReference type="Proteomes" id="UP000521379"/>
    </source>
</evidence>
<evidence type="ECO:0000256" key="3">
    <source>
        <dbReference type="ARBA" id="ARBA00022723"/>
    </source>
</evidence>
<organism evidence="10 11">
    <name type="scientific">Kocuria subflava</name>
    <dbReference type="NCBI Taxonomy" id="1736139"/>
    <lineage>
        <taxon>Bacteria</taxon>
        <taxon>Bacillati</taxon>
        <taxon>Actinomycetota</taxon>
        <taxon>Actinomycetes</taxon>
        <taxon>Micrococcales</taxon>
        <taxon>Micrococcaceae</taxon>
        <taxon>Kocuria</taxon>
    </lineage>
</organism>
<dbReference type="SMART" id="SM00829">
    <property type="entry name" value="PKS_ER"/>
    <property type="match status" value="1"/>
</dbReference>
<dbReference type="Pfam" id="PF08240">
    <property type="entry name" value="ADH_N"/>
    <property type="match status" value="1"/>
</dbReference>
<dbReference type="AlphaFoldDB" id="A0A846TWW9"/>
<dbReference type="FunFam" id="3.40.50.720:FF:000003">
    <property type="entry name" value="S-(hydroxymethyl)glutathione dehydrogenase"/>
    <property type="match status" value="1"/>
</dbReference>
<comment type="similarity">
    <text evidence="2 7">Belongs to the zinc-containing alcohol dehydrogenase family.</text>
</comment>
<dbReference type="InterPro" id="IPR020843">
    <property type="entry name" value="ER"/>
</dbReference>
<keyword evidence="11" id="KW-1185">Reference proteome</keyword>
<accession>A0A846TWW9</accession>
<dbReference type="Gene3D" id="3.90.180.10">
    <property type="entry name" value="Medium-chain alcohol dehydrogenases, catalytic domain"/>
    <property type="match status" value="1"/>
</dbReference>
<feature type="compositionally biased region" description="Polar residues" evidence="8">
    <location>
        <begin position="372"/>
        <end position="388"/>
    </location>
</feature>
<dbReference type="InterPro" id="IPR036291">
    <property type="entry name" value="NAD(P)-bd_dom_sf"/>
</dbReference>
<evidence type="ECO:0000256" key="4">
    <source>
        <dbReference type="ARBA" id="ARBA00022833"/>
    </source>
</evidence>
<dbReference type="SUPFAM" id="SSF51735">
    <property type="entry name" value="NAD(P)-binding Rossmann-fold domains"/>
    <property type="match status" value="1"/>
</dbReference>
<dbReference type="InterPro" id="IPR013154">
    <property type="entry name" value="ADH-like_N"/>
</dbReference>
<dbReference type="GO" id="GO:0005829">
    <property type="term" value="C:cytosol"/>
    <property type="evidence" value="ECO:0007669"/>
    <property type="project" value="TreeGrafter"/>
</dbReference>
<dbReference type="InterPro" id="IPR011032">
    <property type="entry name" value="GroES-like_sf"/>
</dbReference>
<evidence type="ECO:0000256" key="2">
    <source>
        <dbReference type="ARBA" id="ARBA00008072"/>
    </source>
</evidence>
<dbReference type="PANTHER" id="PTHR43880:SF12">
    <property type="entry name" value="ALCOHOL DEHYDROGENASE CLASS-3"/>
    <property type="match status" value="1"/>
</dbReference>
<keyword evidence="4 7" id="KW-0862">Zinc</keyword>
<dbReference type="CDD" id="cd08278">
    <property type="entry name" value="benzyl_alcohol_DH"/>
    <property type="match status" value="1"/>
</dbReference>
<name>A0A846TWW9_9MICC</name>
<evidence type="ECO:0000256" key="5">
    <source>
        <dbReference type="ARBA" id="ARBA00023002"/>
    </source>
</evidence>
<sequence>MQVTAAVATAPKEPLTIQDLDLDEPRPDEVRVRMVATGVCHTDAIVRDQWYPTPLPAVLGHEGAGVVDAVGAAVTNVSPGDKVVLSFDSCGSCRLCLTGHPAYCEQFYSHNFAGRRGDDSSALSKDGQVLSSHFFGQSSFSTYANVAARSVVKVDDDAPLEILGPLGCGIQTGAGAVLNVLQPRPGSSVVVFGAGAVGLSAVMAAKIRNATTIVCVEIVQERLDLALSLGATHTVNGRDGDQIQQIKDITGGGADYVLDTTGVAAVFRTMTDCMGILGHAALVGASALGTESTIDIGTQMLSGQKISMVIEGDSTPQVFIPELIQLHRAGLVPFDQLIRTYTLQEINQAFDDSHSGDTLKPVVVFRTRGTRKSSCPSRNNSVWTSHWSQPPWRVGPPPRSW</sequence>
<dbReference type="EMBL" id="JAAVUN010000017">
    <property type="protein sequence ID" value="NKE10144.1"/>
    <property type="molecule type" value="Genomic_DNA"/>
</dbReference>
<dbReference type="GO" id="GO:0046294">
    <property type="term" value="P:formaldehyde catabolic process"/>
    <property type="evidence" value="ECO:0007669"/>
    <property type="project" value="TreeGrafter"/>
</dbReference>
<dbReference type="SUPFAM" id="SSF50129">
    <property type="entry name" value="GroES-like"/>
    <property type="match status" value="1"/>
</dbReference>
<dbReference type="GO" id="GO:0051903">
    <property type="term" value="F:S-(hydroxymethyl)glutathione dehydrogenase [NAD(P)+] activity"/>
    <property type="evidence" value="ECO:0007669"/>
    <property type="project" value="TreeGrafter"/>
</dbReference>
<dbReference type="PANTHER" id="PTHR43880">
    <property type="entry name" value="ALCOHOL DEHYDROGENASE"/>
    <property type="match status" value="1"/>
</dbReference>
<comment type="cofactor">
    <cofactor evidence="1 7">
        <name>Zn(2+)</name>
        <dbReference type="ChEBI" id="CHEBI:29105"/>
    </cofactor>
</comment>
<feature type="domain" description="Enoyl reductase (ER)" evidence="9">
    <location>
        <begin position="10"/>
        <end position="364"/>
    </location>
</feature>
<evidence type="ECO:0000256" key="7">
    <source>
        <dbReference type="RuleBase" id="RU361277"/>
    </source>
</evidence>
<comment type="caution">
    <text evidence="10">The sequence shown here is derived from an EMBL/GenBank/DDBJ whole genome shotgun (WGS) entry which is preliminary data.</text>
</comment>
<evidence type="ECO:0000256" key="8">
    <source>
        <dbReference type="SAM" id="MobiDB-lite"/>
    </source>
</evidence>
<keyword evidence="5" id="KW-0560">Oxidoreductase</keyword>
<dbReference type="GO" id="GO:0008270">
    <property type="term" value="F:zinc ion binding"/>
    <property type="evidence" value="ECO:0007669"/>
    <property type="project" value="InterPro"/>
</dbReference>
<feature type="region of interest" description="Disordered" evidence="8">
    <location>
        <begin position="370"/>
        <end position="401"/>
    </location>
</feature>
<reference evidence="10 11" key="1">
    <citation type="submission" date="2020-02" db="EMBL/GenBank/DDBJ databases">
        <authorList>
            <person name="Sun Q."/>
        </authorList>
    </citation>
    <scope>NUCLEOTIDE SEQUENCE [LARGE SCALE GENOMIC DNA]</scope>
    <source>
        <strain evidence="10 11">YIM 13062</strain>
    </source>
</reference>
<proteinExistence type="inferred from homology"/>
<protein>
    <submittedName>
        <fullName evidence="10">NAD(P)-dependent alcohol dehydrogenase</fullName>
    </submittedName>
</protein>
<dbReference type="InterPro" id="IPR013149">
    <property type="entry name" value="ADH-like_C"/>
</dbReference>
<evidence type="ECO:0000313" key="10">
    <source>
        <dbReference type="EMBL" id="NKE10144.1"/>
    </source>
</evidence>
<dbReference type="PROSITE" id="PS00059">
    <property type="entry name" value="ADH_ZINC"/>
    <property type="match status" value="1"/>
</dbReference>
<evidence type="ECO:0000256" key="6">
    <source>
        <dbReference type="ARBA" id="ARBA00023027"/>
    </source>
</evidence>
<dbReference type="Proteomes" id="UP000521379">
    <property type="component" value="Unassembled WGS sequence"/>
</dbReference>
<keyword evidence="3 7" id="KW-0479">Metal-binding</keyword>